<accession>A0AAV7LZ09</accession>
<sequence>MDDIAIDVNYLWLDLRVTETEDSIITMQQEIKTHQISVTELKCNASYMEDRHEVARGRSLRNNIRLIGFPERAEGSSAELFLKKRIVNKKLPNFFSIEHT</sequence>
<name>A0AAV7LZ09_PLEWA</name>
<gene>
    <name evidence="1" type="ORF">NDU88_001588</name>
</gene>
<dbReference type="EMBL" id="JANPWB010000014">
    <property type="protein sequence ID" value="KAJ1096446.1"/>
    <property type="molecule type" value="Genomic_DNA"/>
</dbReference>
<dbReference type="AlphaFoldDB" id="A0AAV7LZ09"/>
<comment type="caution">
    <text evidence="1">The sequence shown here is derived from an EMBL/GenBank/DDBJ whole genome shotgun (WGS) entry which is preliminary data.</text>
</comment>
<reference evidence="1" key="1">
    <citation type="journal article" date="2022" name="bioRxiv">
        <title>Sequencing and chromosome-scale assembly of the giantPleurodeles waltlgenome.</title>
        <authorList>
            <person name="Brown T."/>
            <person name="Elewa A."/>
            <person name="Iarovenko S."/>
            <person name="Subramanian E."/>
            <person name="Araus A.J."/>
            <person name="Petzold A."/>
            <person name="Susuki M."/>
            <person name="Suzuki K.-i.T."/>
            <person name="Hayashi T."/>
            <person name="Toyoda A."/>
            <person name="Oliveira C."/>
            <person name="Osipova E."/>
            <person name="Leigh N.D."/>
            <person name="Simon A."/>
            <person name="Yun M.H."/>
        </authorList>
    </citation>
    <scope>NUCLEOTIDE SEQUENCE</scope>
    <source>
        <strain evidence="1">20211129_DDA</strain>
        <tissue evidence="1">Liver</tissue>
    </source>
</reference>
<keyword evidence="2" id="KW-1185">Reference proteome</keyword>
<proteinExistence type="predicted"/>
<organism evidence="1 2">
    <name type="scientific">Pleurodeles waltl</name>
    <name type="common">Iberian ribbed newt</name>
    <dbReference type="NCBI Taxonomy" id="8319"/>
    <lineage>
        <taxon>Eukaryota</taxon>
        <taxon>Metazoa</taxon>
        <taxon>Chordata</taxon>
        <taxon>Craniata</taxon>
        <taxon>Vertebrata</taxon>
        <taxon>Euteleostomi</taxon>
        <taxon>Amphibia</taxon>
        <taxon>Batrachia</taxon>
        <taxon>Caudata</taxon>
        <taxon>Salamandroidea</taxon>
        <taxon>Salamandridae</taxon>
        <taxon>Pleurodelinae</taxon>
        <taxon>Pleurodeles</taxon>
    </lineage>
</organism>
<evidence type="ECO:0000313" key="1">
    <source>
        <dbReference type="EMBL" id="KAJ1096446.1"/>
    </source>
</evidence>
<evidence type="ECO:0000313" key="2">
    <source>
        <dbReference type="Proteomes" id="UP001066276"/>
    </source>
</evidence>
<dbReference type="Proteomes" id="UP001066276">
    <property type="component" value="Chromosome 10"/>
</dbReference>
<protein>
    <submittedName>
        <fullName evidence="1">Uncharacterized protein</fullName>
    </submittedName>
</protein>